<dbReference type="GO" id="GO:0003676">
    <property type="term" value="F:nucleic acid binding"/>
    <property type="evidence" value="ECO:0007669"/>
    <property type="project" value="InterPro"/>
</dbReference>
<evidence type="ECO:0000256" key="1">
    <source>
        <dbReference type="SAM" id="MobiDB-lite"/>
    </source>
</evidence>
<reference evidence="3 4" key="1">
    <citation type="journal article" date="2018" name="Mol. Plant">
        <title>The genome of Artemisia annua provides insight into the evolution of Asteraceae family and artemisinin biosynthesis.</title>
        <authorList>
            <person name="Shen Q."/>
            <person name="Zhang L."/>
            <person name="Liao Z."/>
            <person name="Wang S."/>
            <person name="Yan T."/>
            <person name="Shi P."/>
            <person name="Liu M."/>
            <person name="Fu X."/>
            <person name="Pan Q."/>
            <person name="Wang Y."/>
            <person name="Lv Z."/>
            <person name="Lu X."/>
            <person name="Zhang F."/>
            <person name="Jiang W."/>
            <person name="Ma Y."/>
            <person name="Chen M."/>
            <person name="Hao X."/>
            <person name="Li L."/>
            <person name="Tang Y."/>
            <person name="Lv G."/>
            <person name="Zhou Y."/>
            <person name="Sun X."/>
            <person name="Brodelius P.E."/>
            <person name="Rose J.K.C."/>
            <person name="Tang K."/>
        </authorList>
    </citation>
    <scope>NUCLEOTIDE SEQUENCE [LARGE SCALE GENOMIC DNA]</scope>
    <source>
        <strain evidence="4">cv. Huhao1</strain>
        <tissue evidence="3">Leaf</tissue>
    </source>
</reference>
<comment type="caution">
    <text evidence="3">The sequence shown here is derived from an EMBL/GenBank/DDBJ whole genome shotgun (WGS) entry which is preliminary data.</text>
</comment>
<accession>A0A2U1PGQ3</accession>
<evidence type="ECO:0000313" key="4">
    <source>
        <dbReference type="Proteomes" id="UP000245207"/>
    </source>
</evidence>
<dbReference type="PANTHER" id="PTHR15818">
    <property type="entry name" value="G PATCH AND KOW-CONTAINING"/>
    <property type="match status" value="1"/>
</dbReference>
<dbReference type="InterPro" id="IPR045166">
    <property type="entry name" value="Spp2-like"/>
</dbReference>
<name>A0A2U1PGQ3_ARTAN</name>
<dbReference type="PANTHER" id="PTHR15818:SF2">
    <property type="entry name" value="G-PATCH DOMAIN AND KOW MOTIFS-CONTAINING PROTEIN"/>
    <property type="match status" value="1"/>
</dbReference>
<feature type="region of interest" description="Disordered" evidence="1">
    <location>
        <begin position="1"/>
        <end position="37"/>
    </location>
</feature>
<evidence type="ECO:0000313" key="3">
    <source>
        <dbReference type="EMBL" id="PWA84919.1"/>
    </source>
</evidence>
<dbReference type="OrthoDB" id="5577072at2759"/>
<dbReference type="Proteomes" id="UP000245207">
    <property type="component" value="Unassembled WGS sequence"/>
</dbReference>
<gene>
    <name evidence="3" type="ORF">CTI12_AA048990</name>
</gene>
<proteinExistence type="predicted"/>
<sequence length="189" mass="21770">MKRVSFSIPSSSSKRSKLTTDQTTLSSPSSSPDQTKEYITEFDSSQKTYEHESKNHIIIPSIPNQWKPHVPNHISNGEHVVSNVTKDGLDIIDNMTKRDNINHAKEKPMSWIERLKLRKLKDDGLEKLHDDEEVEDFDFLVDEFANVYMKRYGWSEWKGVGKNAEKDEKVVEYKKGNNMRVGLGFVGDI</sequence>
<feature type="compositionally biased region" description="Polar residues" evidence="1">
    <location>
        <begin position="19"/>
        <end position="33"/>
    </location>
</feature>
<feature type="compositionally biased region" description="Low complexity" evidence="1">
    <location>
        <begin position="1"/>
        <end position="13"/>
    </location>
</feature>
<dbReference type="InterPro" id="IPR000467">
    <property type="entry name" value="G_patch_dom"/>
</dbReference>
<evidence type="ECO:0000259" key="2">
    <source>
        <dbReference type="PROSITE" id="PS50174"/>
    </source>
</evidence>
<dbReference type="AlphaFoldDB" id="A0A2U1PGQ3"/>
<dbReference type="PROSITE" id="PS50174">
    <property type="entry name" value="G_PATCH"/>
    <property type="match status" value="1"/>
</dbReference>
<organism evidence="3 4">
    <name type="scientific">Artemisia annua</name>
    <name type="common">Sweet wormwood</name>
    <dbReference type="NCBI Taxonomy" id="35608"/>
    <lineage>
        <taxon>Eukaryota</taxon>
        <taxon>Viridiplantae</taxon>
        <taxon>Streptophyta</taxon>
        <taxon>Embryophyta</taxon>
        <taxon>Tracheophyta</taxon>
        <taxon>Spermatophyta</taxon>
        <taxon>Magnoliopsida</taxon>
        <taxon>eudicotyledons</taxon>
        <taxon>Gunneridae</taxon>
        <taxon>Pentapetalae</taxon>
        <taxon>asterids</taxon>
        <taxon>campanulids</taxon>
        <taxon>Asterales</taxon>
        <taxon>Asteraceae</taxon>
        <taxon>Asteroideae</taxon>
        <taxon>Anthemideae</taxon>
        <taxon>Artemisiinae</taxon>
        <taxon>Artemisia</taxon>
    </lineage>
</organism>
<dbReference type="EMBL" id="PKPP01001177">
    <property type="protein sequence ID" value="PWA84919.1"/>
    <property type="molecule type" value="Genomic_DNA"/>
</dbReference>
<feature type="domain" description="G-patch" evidence="2">
    <location>
        <begin position="141"/>
        <end position="188"/>
    </location>
</feature>
<dbReference type="GO" id="GO:0005681">
    <property type="term" value="C:spliceosomal complex"/>
    <property type="evidence" value="ECO:0007669"/>
    <property type="project" value="TreeGrafter"/>
</dbReference>
<protein>
    <submittedName>
        <fullName evidence="3">G-patch domain-containing protein</fullName>
    </submittedName>
</protein>
<keyword evidence="4" id="KW-1185">Reference proteome</keyword>
<dbReference type="STRING" id="35608.A0A2U1PGQ3"/>
<dbReference type="GO" id="GO:0000398">
    <property type="term" value="P:mRNA splicing, via spliceosome"/>
    <property type="evidence" value="ECO:0007669"/>
    <property type="project" value="InterPro"/>
</dbReference>